<organism evidence="1">
    <name type="scientific">Arundo donax</name>
    <name type="common">Giant reed</name>
    <name type="synonym">Donax arundinaceus</name>
    <dbReference type="NCBI Taxonomy" id="35708"/>
    <lineage>
        <taxon>Eukaryota</taxon>
        <taxon>Viridiplantae</taxon>
        <taxon>Streptophyta</taxon>
        <taxon>Embryophyta</taxon>
        <taxon>Tracheophyta</taxon>
        <taxon>Spermatophyta</taxon>
        <taxon>Magnoliopsida</taxon>
        <taxon>Liliopsida</taxon>
        <taxon>Poales</taxon>
        <taxon>Poaceae</taxon>
        <taxon>PACMAD clade</taxon>
        <taxon>Arundinoideae</taxon>
        <taxon>Arundineae</taxon>
        <taxon>Arundo</taxon>
    </lineage>
</organism>
<proteinExistence type="predicted"/>
<dbReference type="AlphaFoldDB" id="A0A0A8ZXW8"/>
<reference evidence="1" key="2">
    <citation type="journal article" date="2015" name="Data Brief">
        <title>Shoot transcriptome of the giant reed, Arundo donax.</title>
        <authorList>
            <person name="Barrero R.A."/>
            <person name="Guerrero F.D."/>
            <person name="Moolhuijzen P."/>
            <person name="Goolsby J.A."/>
            <person name="Tidwell J."/>
            <person name="Bellgard S.E."/>
            <person name="Bellgard M.I."/>
        </authorList>
    </citation>
    <scope>NUCLEOTIDE SEQUENCE</scope>
    <source>
        <tissue evidence="1">Shoot tissue taken approximately 20 cm above the soil surface</tissue>
    </source>
</reference>
<accession>A0A0A8ZXW8</accession>
<dbReference type="EMBL" id="GBRH01254219">
    <property type="protein sequence ID" value="JAD43676.1"/>
    <property type="molecule type" value="Transcribed_RNA"/>
</dbReference>
<sequence length="39" mass="4476">MLSTPHIRTKLLCIPCRGTCIAHSQHKPFSHSSFNELKR</sequence>
<name>A0A0A8ZXW8_ARUDO</name>
<reference evidence="1" key="1">
    <citation type="submission" date="2014-09" db="EMBL/GenBank/DDBJ databases">
        <authorList>
            <person name="Magalhaes I.L.F."/>
            <person name="Oliveira U."/>
            <person name="Santos F.R."/>
            <person name="Vidigal T.H.D.A."/>
            <person name="Brescovit A.D."/>
            <person name="Santos A.J."/>
        </authorList>
    </citation>
    <scope>NUCLEOTIDE SEQUENCE</scope>
    <source>
        <tissue evidence="1">Shoot tissue taken approximately 20 cm above the soil surface</tissue>
    </source>
</reference>
<protein>
    <submittedName>
        <fullName evidence="1">Uncharacterized protein</fullName>
    </submittedName>
</protein>
<evidence type="ECO:0000313" key="1">
    <source>
        <dbReference type="EMBL" id="JAD43676.1"/>
    </source>
</evidence>